<dbReference type="InterPro" id="IPR000182">
    <property type="entry name" value="GNAT_dom"/>
</dbReference>
<name>A0A7H2BKY7_9MICC</name>
<dbReference type="PROSITE" id="PS51186">
    <property type="entry name" value="GNAT"/>
    <property type="match status" value="1"/>
</dbReference>
<reference evidence="4 5" key="1">
    <citation type="submission" date="2020-09" db="EMBL/GenBank/DDBJ databases">
        <title>Investigation of environmental microbe.</title>
        <authorList>
            <person name="Ou Y."/>
            <person name="Kang Q."/>
        </authorList>
    </citation>
    <scope>NUCLEOTIDE SEQUENCE [LARGE SCALE GENOMIC DNA]</scope>
    <source>
        <strain evidence="4 5">KJZ-9</strain>
    </source>
</reference>
<proteinExistence type="predicted"/>
<dbReference type="SUPFAM" id="SSF55729">
    <property type="entry name" value="Acyl-CoA N-acyltransferases (Nat)"/>
    <property type="match status" value="1"/>
</dbReference>
<feature type="domain" description="N-acetyltransferase" evidence="3">
    <location>
        <begin position="3"/>
        <end position="173"/>
    </location>
</feature>
<evidence type="ECO:0000259" key="3">
    <source>
        <dbReference type="PROSITE" id="PS51186"/>
    </source>
</evidence>
<dbReference type="GO" id="GO:0016747">
    <property type="term" value="F:acyltransferase activity, transferring groups other than amino-acyl groups"/>
    <property type="evidence" value="ECO:0007669"/>
    <property type="project" value="InterPro"/>
</dbReference>
<protein>
    <submittedName>
        <fullName evidence="4">GNAT family N-acetyltransferase</fullName>
    </submittedName>
</protein>
<evidence type="ECO:0000313" key="5">
    <source>
        <dbReference type="Proteomes" id="UP000516421"/>
    </source>
</evidence>
<dbReference type="InterPro" id="IPR050832">
    <property type="entry name" value="Bact_Acetyltransf"/>
</dbReference>
<dbReference type="Proteomes" id="UP000516421">
    <property type="component" value="Chromosome"/>
</dbReference>
<dbReference type="AlphaFoldDB" id="A0A7H2BKY7"/>
<keyword evidence="1 4" id="KW-0808">Transferase</keyword>
<gene>
    <name evidence="4" type="ORF">IDM48_02560</name>
</gene>
<evidence type="ECO:0000256" key="1">
    <source>
        <dbReference type="ARBA" id="ARBA00022679"/>
    </source>
</evidence>
<keyword evidence="2" id="KW-0012">Acyltransferase</keyword>
<dbReference type="PANTHER" id="PTHR43877">
    <property type="entry name" value="AMINOALKYLPHOSPHONATE N-ACETYLTRANSFERASE-RELATED-RELATED"/>
    <property type="match status" value="1"/>
</dbReference>
<organism evidence="4 5">
    <name type="scientific">Rothia amarae</name>
    <dbReference type="NCBI Taxonomy" id="169480"/>
    <lineage>
        <taxon>Bacteria</taxon>
        <taxon>Bacillati</taxon>
        <taxon>Actinomycetota</taxon>
        <taxon>Actinomycetes</taxon>
        <taxon>Micrococcales</taxon>
        <taxon>Micrococcaceae</taxon>
        <taxon>Rothia</taxon>
    </lineage>
</organism>
<dbReference type="RefSeq" id="WP_190617925.1">
    <property type="nucleotide sequence ID" value="NZ_CP061538.1"/>
</dbReference>
<dbReference type="KEGG" id="rama:IDM48_02560"/>
<keyword evidence="5" id="KW-1185">Reference proteome</keyword>
<dbReference type="InterPro" id="IPR016181">
    <property type="entry name" value="Acyl_CoA_acyltransferase"/>
</dbReference>
<sequence length="179" mass="19982">MDYFIRDAQVQDARALAEIYTLGWQFAYEGLMPQNYLDSLEIEARVPFWEETLLIAPAQRKSTRRVALDSEGAVLGVVSFGADREGNVERGEIYTLYARPSKIGQGIGFALLAHALGALTEQGVESVILWVLEGNERAMSFYESQGFRLTGRVREEPLGDVVLKDLQMLRHLGSVAVED</sequence>
<dbReference type="EMBL" id="CP061538">
    <property type="protein sequence ID" value="QNV40333.1"/>
    <property type="molecule type" value="Genomic_DNA"/>
</dbReference>
<accession>A0A7H2BKY7</accession>
<evidence type="ECO:0000256" key="2">
    <source>
        <dbReference type="ARBA" id="ARBA00023315"/>
    </source>
</evidence>
<dbReference type="Gene3D" id="3.40.630.30">
    <property type="match status" value="1"/>
</dbReference>
<dbReference type="Pfam" id="PF00583">
    <property type="entry name" value="Acetyltransf_1"/>
    <property type="match status" value="1"/>
</dbReference>
<evidence type="ECO:0000313" key="4">
    <source>
        <dbReference type="EMBL" id="QNV40333.1"/>
    </source>
</evidence>